<dbReference type="InterPro" id="IPR012338">
    <property type="entry name" value="Beta-lactam/transpept-like"/>
</dbReference>
<name>A0A1M6B4P8_9ACTN</name>
<dbReference type="EMBL" id="FQZK01000001">
    <property type="protein sequence ID" value="SHI43729.1"/>
    <property type="molecule type" value="Genomic_DNA"/>
</dbReference>
<dbReference type="PANTHER" id="PTHR43283:SF3">
    <property type="entry name" value="BETA-LACTAMASE FAMILY PROTEIN (AFU_ORTHOLOGUE AFUA_5G07500)"/>
    <property type="match status" value="1"/>
</dbReference>
<keyword evidence="3" id="KW-1185">Reference proteome</keyword>
<dbReference type="Gene3D" id="3.40.710.10">
    <property type="entry name" value="DD-peptidase/beta-lactamase superfamily"/>
    <property type="match status" value="1"/>
</dbReference>
<feature type="domain" description="Beta-lactamase-related" evidence="1">
    <location>
        <begin position="42"/>
        <end position="335"/>
    </location>
</feature>
<evidence type="ECO:0000313" key="3">
    <source>
        <dbReference type="Proteomes" id="UP000184452"/>
    </source>
</evidence>
<dbReference type="OrthoDB" id="3499702at2"/>
<sequence length="350" mass="38087">MSTPLAAHLHRTAARYAARPDVTAFSAAIEQPSTGFSWSHGDTDRPYFIASITKLYTAAVVMQLRAEGALTLDTPAADIVGARVMSGLNTHGGRDHGPRITVRELLSQTSGIPDYFEQRRPGGGTFLDDMLRADGSWTSDELIGMARGLPAPFAPSAPGRAFYSDTNWQLVGRVVETVTGGSQEAALRTRITGPLGLHDTWMLTPDSLDRYGEVAPVLHGRRALHLPRAIASFPPDGAIVSTAADQVRFLRAFFAGELFPGHYLAEMTARWNGVFSRLAPMDYGMGVMRYRVPRLVSPFTPVPAMVGHSGAFGNALYHVPERDLYVSATVNQMVRRSLVHELVARLAARF</sequence>
<dbReference type="SUPFAM" id="SSF56601">
    <property type="entry name" value="beta-lactamase/transpeptidase-like"/>
    <property type="match status" value="1"/>
</dbReference>
<dbReference type="AlphaFoldDB" id="A0A1M6B4P8"/>
<evidence type="ECO:0000259" key="1">
    <source>
        <dbReference type="Pfam" id="PF00144"/>
    </source>
</evidence>
<dbReference type="RefSeq" id="WP_073373971.1">
    <property type="nucleotide sequence ID" value="NZ_FQZK01000001.1"/>
</dbReference>
<accession>A0A1M6B4P8</accession>
<dbReference type="InterPro" id="IPR050789">
    <property type="entry name" value="Diverse_Enzym_Activities"/>
</dbReference>
<dbReference type="InterPro" id="IPR001466">
    <property type="entry name" value="Beta-lactam-related"/>
</dbReference>
<gene>
    <name evidence="2" type="ORF">SAMN05421803_101218</name>
</gene>
<dbReference type="Proteomes" id="UP000184452">
    <property type="component" value="Unassembled WGS sequence"/>
</dbReference>
<dbReference type="PANTHER" id="PTHR43283">
    <property type="entry name" value="BETA-LACTAMASE-RELATED"/>
    <property type="match status" value="1"/>
</dbReference>
<organism evidence="2 3">
    <name type="scientific">Nocardiopsis flavescens</name>
    <dbReference type="NCBI Taxonomy" id="758803"/>
    <lineage>
        <taxon>Bacteria</taxon>
        <taxon>Bacillati</taxon>
        <taxon>Actinomycetota</taxon>
        <taxon>Actinomycetes</taxon>
        <taxon>Streptosporangiales</taxon>
        <taxon>Nocardiopsidaceae</taxon>
        <taxon>Nocardiopsis</taxon>
    </lineage>
</organism>
<proteinExistence type="predicted"/>
<protein>
    <submittedName>
        <fullName evidence="2">CubicO group peptidase, beta-lactamase class C family</fullName>
    </submittedName>
</protein>
<evidence type="ECO:0000313" key="2">
    <source>
        <dbReference type="EMBL" id="SHI43729.1"/>
    </source>
</evidence>
<reference evidence="2 3" key="1">
    <citation type="submission" date="2016-11" db="EMBL/GenBank/DDBJ databases">
        <authorList>
            <person name="Jaros S."/>
            <person name="Januszkiewicz K."/>
            <person name="Wedrychowicz H."/>
        </authorList>
    </citation>
    <scope>NUCLEOTIDE SEQUENCE [LARGE SCALE GENOMIC DNA]</scope>
    <source>
        <strain evidence="2 3">CGMCC 4.5723</strain>
    </source>
</reference>
<dbReference type="Pfam" id="PF00144">
    <property type="entry name" value="Beta-lactamase"/>
    <property type="match status" value="1"/>
</dbReference>
<dbReference type="STRING" id="758803.SAMN05421803_101218"/>